<gene>
    <name evidence="1" type="ORF">NX722_28125</name>
</gene>
<evidence type="ECO:0000313" key="1">
    <source>
        <dbReference type="EMBL" id="MCW7556434.1"/>
    </source>
</evidence>
<dbReference type="Proteomes" id="UP001209854">
    <property type="component" value="Unassembled WGS sequence"/>
</dbReference>
<dbReference type="RefSeq" id="WP_262566115.1">
    <property type="nucleotide sequence ID" value="NZ_JAPFCC010000001.1"/>
</dbReference>
<proteinExistence type="predicted"/>
<keyword evidence="2" id="KW-1185">Reference proteome</keyword>
<dbReference type="EMBL" id="JAPFCC010000001">
    <property type="protein sequence ID" value="MCW7556434.1"/>
    <property type="molecule type" value="Genomic_DNA"/>
</dbReference>
<name>A0ABT3N491_9GAMM</name>
<accession>A0ABT3N491</accession>
<organism evidence="1 2">
    <name type="scientific">Endozoicomonas gorgoniicola</name>
    <dbReference type="NCBI Taxonomy" id="1234144"/>
    <lineage>
        <taxon>Bacteria</taxon>
        <taxon>Pseudomonadati</taxon>
        <taxon>Pseudomonadota</taxon>
        <taxon>Gammaproteobacteria</taxon>
        <taxon>Oceanospirillales</taxon>
        <taxon>Endozoicomonadaceae</taxon>
        <taxon>Endozoicomonas</taxon>
    </lineage>
</organism>
<evidence type="ECO:0000313" key="2">
    <source>
        <dbReference type="Proteomes" id="UP001209854"/>
    </source>
</evidence>
<comment type="caution">
    <text evidence="1">The sequence shown here is derived from an EMBL/GenBank/DDBJ whole genome shotgun (WGS) entry which is preliminary data.</text>
</comment>
<reference evidence="1 2" key="1">
    <citation type="submission" date="2022-10" db="EMBL/GenBank/DDBJ databases">
        <title>High-quality genome sequences of two octocoral-associated bacteria, Endozoicomonas euniceicola EF212 and Endozoicomonas gorgoniicola PS125.</title>
        <authorList>
            <person name="Chiou Y.-J."/>
            <person name="Chen Y.-H."/>
        </authorList>
    </citation>
    <scope>NUCLEOTIDE SEQUENCE [LARGE SCALE GENOMIC DNA]</scope>
    <source>
        <strain evidence="1 2">PS125</strain>
    </source>
</reference>
<protein>
    <submittedName>
        <fullName evidence="1">Uncharacterized protein</fullName>
    </submittedName>
</protein>
<dbReference type="Gene3D" id="3.90.210.10">
    <property type="entry name" value="Heat-Labile Enterotoxin, subunit A"/>
    <property type="match status" value="1"/>
</dbReference>
<sequence>MYEDYVTLTDSNKIHDTTLLKGASLRDAGESSMSLGAKKYFSGYVFSASRQPPEVIFEEGLTFTPRVGGAARVDSLVRASSGSSSFNQSAAGVSTTICSHVAGWFFYDSTGYVYLINANSFSGFATPNAPQSVLYGFHNHLLDKVCDVNFTHPIFNNFIVGVVWPSDNYTPMDGGWSGSPPTALKLAVNPNYEKTNASDSIEAIVKLFSRDEW</sequence>